<organism evidence="2 3">
    <name type="scientific">Vagococcus vulneris</name>
    <dbReference type="NCBI Taxonomy" id="1977869"/>
    <lineage>
        <taxon>Bacteria</taxon>
        <taxon>Bacillati</taxon>
        <taxon>Bacillota</taxon>
        <taxon>Bacilli</taxon>
        <taxon>Lactobacillales</taxon>
        <taxon>Enterococcaceae</taxon>
        <taxon>Vagococcus</taxon>
    </lineage>
</organism>
<gene>
    <name evidence="2" type="ORF">CBF37_05950</name>
</gene>
<dbReference type="EMBL" id="NGJS01000007">
    <property type="protein sequence ID" value="RST98912.1"/>
    <property type="molecule type" value="Genomic_DNA"/>
</dbReference>
<name>A0A429ZY82_9ENTE</name>
<reference evidence="2 3" key="1">
    <citation type="submission" date="2017-05" db="EMBL/GenBank/DDBJ databases">
        <title>Vagococcus spp. assemblies.</title>
        <authorList>
            <person name="Gulvik C.A."/>
        </authorList>
    </citation>
    <scope>NUCLEOTIDE SEQUENCE [LARGE SCALE GENOMIC DNA]</scope>
    <source>
        <strain evidence="2 3">SS1995</strain>
    </source>
</reference>
<keyword evidence="3" id="KW-1185">Reference proteome</keyword>
<evidence type="ECO:0000313" key="3">
    <source>
        <dbReference type="Proteomes" id="UP000287857"/>
    </source>
</evidence>
<proteinExistence type="predicted"/>
<dbReference type="RefSeq" id="WP_125983835.1">
    <property type="nucleotide sequence ID" value="NZ_NGJS01000007.1"/>
</dbReference>
<dbReference type="AlphaFoldDB" id="A0A429ZY82"/>
<keyword evidence="1" id="KW-0472">Membrane</keyword>
<feature type="transmembrane region" description="Helical" evidence="1">
    <location>
        <begin position="32"/>
        <end position="50"/>
    </location>
</feature>
<sequence length="59" mass="6632">MNSAIFKTYQFYFSLMSLIVAGVFIFQDGVVAKIVAVLFFINCITNAVIAHQKVQKKSK</sequence>
<protein>
    <submittedName>
        <fullName evidence="2">Uncharacterized protein</fullName>
    </submittedName>
</protein>
<feature type="transmembrane region" description="Helical" evidence="1">
    <location>
        <begin position="9"/>
        <end position="26"/>
    </location>
</feature>
<keyword evidence="1" id="KW-0812">Transmembrane</keyword>
<evidence type="ECO:0000313" key="2">
    <source>
        <dbReference type="EMBL" id="RST98912.1"/>
    </source>
</evidence>
<accession>A0A429ZY82</accession>
<dbReference type="Proteomes" id="UP000287857">
    <property type="component" value="Unassembled WGS sequence"/>
</dbReference>
<comment type="caution">
    <text evidence="2">The sequence shown here is derived from an EMBL/GenBank/DDBJ whole genome shotgun (WGS) entry which is preliminary data.</text>
</comment>
<keyword evidence="1" id="KW-1133">Transmembrane helix</keyword>
<evidence type="ECO:0000256" key="1">
    <source>
        <dbReference type="SAM" id="Phobius"/>
    </source>
</evidence>